<evidence type="ECO:0000313" key="1">
    <source>
        <dbReference type="EMBL" id="KAL2476793.1"/>
    </source>
</evidence>
<organism evidence="1 2">
    <name type="scientific">Abeliophyllum distichum</name>
    <dbReference type="NCBI Taxonomy" id="126358"/>
    <lineage>
        <taxon>Eukaryota</taxon>
        <taxon>Viridiplantae</taxon>
        <taxon>Streptophyta</taxon>
        <taxon>Embryophyta</taxon>
        <taxon>Tracheophyta</taxon>
        <taxon>Spermatophyta</taxon>
        <taxon>Magnoliopsida</taxon>
        <taxon>eudicotyledons</taxon>
        <taxon>Gunneridae</taxon>
        <taxon>Pentapetalae</taxon>
        <taxon>asterids</taxon>
        <taxon>lamiids</taxon>
        <taxon>Lamiales</taxon>
        <taxon>Oleaceae</taxon>
        <taxon>Forsythieae</taxon>
        <taxon>Abeliophyllum</taxon>
    </lineage>
</organism>
<sequence>MTSLIFSYLFRLQTLVNPEALRLAATLLASNPEIPQLEEKPIIECSATQPDGKLRSINQILLILHWIKTNLMQSVQGTSYAASEKIGTDWLENSSLNSVLSTLLSSPTTPLNSSSSTYIHGSNEDENCSDFLKFEMNENKLVVNEN</sequence>
<accession>A0ABD1QKP6</accession>
<evidence type="ECO:0000313" key="2">
    <source>
        <dbReference type="Proteomes" id="UP001604336"/>
    </source>
</evidence>
<dbReference type="Proteomes" id="UP001604336">
    <property type="component" value="Unassembled WGS sequence"/>
</dbReference>
<reference evidence="2" key="1">
    <citation type="submission" date="2024-07" db="EMBL/GenBank/DDBJ databases">
        <title>Two chromosome-level genome assemblies of Korean endemic species Abeliophyllum distichum and Forsythia ovata (Oleaceae).</title>
        <authorList>
            <person name="Jang H."/>
        </authorList>
    </citation>
    <scope>NUCLEOTIDE SEQUENCE [LARGE SCALE GENOMIC DNA]</scope>
</reference>
<dbReference type="EMBL" id="JBFOLK010000011">
    <property type="protein sequence ID" value="KAL2476793.1"/>
    <property type="molecule type" value="Genomic_DNA"/>
</dbReference>
<proteinExistence type="predicted"/>
<protein>
    <submittedName>
        <fullName evidence="1">Transcription factor</fullName>
    </submittedName>
</protein>
<dbReference type="AlphaFoldDB" id="A0ABD1QKP6"/>
<gene>
    <name evidence="1" type="ORF">Adt_37529</name>
</gene>
<keyword evidence="2" id="KW-1185">Reference proteome</keyword>
<name>A0ABD1QKP6_9LAMI</name>
<comment type="caution">
    <text evidence="1">The sequence shown here is derived from an EMBL/GenBank/DDBJ whole genome shotgun (WGS) entry which is preliminary data.</text>
</comment>